<feature type="compositionally biased region" description="Basic and acidic residues" evidence="1">
    <location>
        <begin position="55"/>
        <end position="76"/>
    </location>
</feature>
<dbReference type="EMBL" id="VXIV02002464">
    <property type="protein sequence ID" value="KAF6025375.1"/>
    <property type="molecule type" value="Genomic_DNA"/>
</dbReference>
<evidence type="ECO:0000313" key="2">
    <source>
        <dbReference type="EMBL" id="KAF6025375.1"/>
    </source>
</evidence>
<comment type="caution">
    <text evidence="2">The sequence shown here is derived from an EMBL/GenBank/DDBJ whole genome shotgun (WGS) entry which is preliminary data.</text>
</comment>
<evidence type="ECO:0000256" key="1">
    <source>
        <dbReference type="SAM" id="MobiDB-lite"/>
    </source>
</evidence>
<gene>
    <name evidence="2" type="ORF">EB796_016312</name>
</gene>
<feature type="region of interest" description="Disordered" evidence="1">
    <location>
        <begin position="1"/>
        <end position="76"/>
    </location>
</feature>
<dbReference type="Proteomes" id="UP000593567">
    <property type="component" value="Unassembled WGS sequence"/>
</dbReference>
<proteinExistence type="predicted"/>
<reference evidence="2" key="1">
    <citation type="submission" date="2020-06" db="EMBL/GenBank/DDBJ databases">
        <title>Draft genome of Bugula neritina, a colonial animal packing powerful symbionts and potential medicines.</title>
        <authorList>
            <person name="Rayko M."/>
        </authorList>
    </citation>
    <scope>NUCLEOTIDE SEQUENCE [LARGE SCALE GENOMIC DNA]</scope>
    <source>
        <strain evidence="2">Kwan_BN1</strain>
    </source>
</reference>
<dbReference type="AlphaFoldDB" id="A0A7J7JGZ2"/>
<name>A0A7J7JGZ2_BUGNE</name>
<feature type="compositionally biased region" description="Polar residues" evidence="1">
    <location>
        <begin position="1"/>
        <end position="14"/>
    </location>
</feature>
<evidence type="ECO:0000313" key="3">
    <source>
        <dbReference type="Proteomes" id="UP000593567"/>
    </source>
</evidence>
<protein>
    <submittedName>
        <fullName evidence="2">Uncharacterized protein</fullName>
    </submittedName>
</protein>
<accession>A0A7J7JGZ2</accession>
<organism evidence="2 3">
    <name type="scientific">Bugula neritina</name>
    <name type="common">Brown bryozoan</name>
    <name type="synonym">Sertularia neritina</name>
    <dbReference type="NCBI Taxonomy" id="10212"/>
    <lineage>
        <taxon>Eukaryota</taxon>
        <taxon>Metazoa</taxon>
        <taxon>Spiralia</taxon>
        <taxon>Lophotrochozoa</taxon>
        <taxon>Bryozoa</taxon>
        <taxon>Gymnolaemata</taxon>
        <taxon>Cheilostomatida</taxon>
        <taxon>Flustrina</taxon>
        <taxon>Buguloidea</taxon>
        <taxon>Bugulidae</taxon>
        <taxon>Bugula</taxon>
    </lineage>
</organism>
<feature type="compositionally biased region" description="Basic and acidic residues" evidence="1">
    <location>
        <begin position="19"/>
        <end position="31"/>
    </location>
</feature>
<sequence length="76" mass="8980">MMMQNRNGSLNRSNGELRGYTEDPMPHREMAIDVPSNFVEQPKEKPRLTNSNSLSKDERIKKYRTEVKSKKEQELR</sequence>
<keyword evidence="3" id="KW-1185">Reference proteome</keyword>